<evidence type="ECO:0008006" key="4">
    <source>
        <dbReference type="Google" id="ProtNLM"/>
    </source>
</evidence>
<keyword evidence="3" id="KW-1185">Reference proteome</keyword>
<sequence length="95" mass="10265">MNDGGLYLVAALAVAWLAVWPFRARIVRLVREPTPRFLAACRLAGCIARTVCGVASLVLVWAGLFTPGVSWLYAVLGVVVLALNGLLYLGGRWPR</sequence>
<feature type="transmembrane region" description="Helical" evidence="1">
    <location>
        <begin position="70"/>
        <end position="89"/>
    </location>
</feature>
<proteinExistence type="predicted"/>
<keyword evidence="1" id="KW-0812">Transmembrane</keyword>
<feature type="transmembrane region" description="Helical" evidence="1">
    <location>
        <begin position="43"/>
        <end position="64"/>
    </location>
</feature>
<protein>
    <recommendedName>
        <fullName evidence="4">DUF3325 domain-containing protein</fullName>
    </recommendedName>
</protein>
<name>A0AB37ZDB2_9PSED</name>
<dbReference type="RefSeq" id="WP_090256234.1">
    <property type="nucleotide sequence ID" value="NZ_FMTL01000011.1"/>
</dbReference>
<gene>
    <name evidence="2" type="ORF">SAMN05216370_0044</name>
</gene>
<comment type="caution">
    <text evidence="2">The sequence shown here is derived from an EMBL/GenBank/DDBJ whole genome shotgun (WGS) entry which is preliminary data.</text>
</comment>
<evidence type="ECO:0000256" key="1">
    <source>
        <dbReference type="SAM" id="Phobius"/>
    </source>
</evidence>
<evidence type="ECO:0000313" key="2">
    <source>
        <dbReference type="EMBL" id="SCW89545.1"/>
    </source>
</evidence>
<evidence type="ECO:0000313" key="3">
    <source>
        <dbReference type="Proteomes" id="UP000242418"/>
    </source>
</evidence>
<dbReference type="EMBL" id="FMTL01000011">
    <property type="protein sequence ID" value="SCW89545.1"/>
    <property type="molecule type" value="Genomic_DNA"/>
</dbReference>
<accession>A0AB37ZDB2</accession>
<organism evidence="2 3">
    <name type="scientific">Pseudomonas peli</name>
    <dbReference type="NCBI Taxonomy" id="592361"/>
    <lineage>
        <taxon>Bacteria</taxon>
        <taxon>Pseudomonadati</taxon>
        <taxon>Pseudomonadota</taxon>
        <taxon>Gammaproteobacteria</taxon>
        <taxon>Pseudomonadales</taxon>
        <taxon>Pseudomonadaceae</taxon>
        <taxon>Pseudomonas</taxon>
    </lineage>
</organism>
<dbReference type="Proteomes" id="UP000242418">
    <property type="component" value="Unassembled WGS sequence"/>
</dbReference>
<dbReference type="AlphaFoldDB" id="A0AB37ZDB2"/>
<feature type="transmembrane region" description="Helical" evidence="1">
    <location>
        <begin position="6"/>
        <end position="22"/>
    </location>
</feature>
<reference evidence="2 3" key="1">
    <citation type="submission" date="2016-10" db="EMBL/GenBank/DDBJ databases">
        <authorList>
            <person name="Varghese N."/>
            <person name="Submissions S."/>
        </authorList>
    </citation>
    <scope>NUCLEOTIDE SEQUENCE [LARGE SCALE GENOMIC DNA]</scope>
    <source>
        <strain evidence="2 3">DSM 17833</strain>
    </source>
</reference>
<keyword evidence="1" id="KW-1133">Transmembrane helix</keyword>
<keyword evidence="1" id="KW-0472">Membrane</keyword>